<dbReference type="Proteomes" id="UP000605992">
    <property type="component" value="Unassembled WGS sequence"/>
</dbReference>
<evidence type="ECO:0000313" key="3">
    <source>
        <dbReference type="Proteomes" id="UP000605992"/>
    </source>
</evidence>
<feature type="region of interest" description="Disordered" evidence="1">
    <location>
        <begin position="19"/>
        <end position="61"/>
    </location>
</feature>
<accession>A0A8J3UX54</accession>
<protein>
    <submittedName>
        <fullName evidence="2">Uncharacterized protein</fullName>
    </submittedName>
</protein>
<organism evidence="2 3">
    <name type="scientific">Planotetraspora thailandica</name>
    <dbReference type="NCBI Taxonomy" id="487172"/>
    <lineage>
        <taxon>Bacteria</taxon>
        <taxon>Bacillati</taxon>
        <taxon>Actinomycetota</taxon>
        <taxon>Actinomycetes</taxon>
        <taxon>Streptosporangiales</taxon>
        <taxon>Streptosporangiaceae</taxon>
        <taxon>Planotetraspora</taxon>
    </lineage>
</organism>
<comment type="caution">
    <text evidence="2">The sequence shown here is derived from an EMBL/GenBank/DDBJ whole genome shotgun (WGS) entry which is preliminary data.</text>
</comment>
<gene>
    <name evidence="2" type="ORF">Pth03_06740</name>
</gene>
<feature type="compositionally biased region" description="Basic residues" evidence="1">
    <location>
        <begin position="51"/>
        <end position="61"/>
    </location>
</feature>
<reference evidence="2" key="1">
    <citation type="submission" date="2021-01" db="EMBL/GenBank/DDBJ databases">
        <title>Whole genome shotgun sequence of Planotetraspora thailandica NBRC 104271.</title>
        <authorList>
            <person name="Komaki H."/>
            <person name="Tamura T."/>
        </authorList>
    </citation>
    <scope>NUCLEOTIDE SEQUENCE</scope>
    <source>
        <strain evidence="2">NBRC 104271</strain>
    </source>
</reference>
<evidence type="ECO:0000313" key="2">
    <source>
        <dbReference type="EMBL" id="GII52285.1"/>
    </source>
</evidence>
<dbReference type="EMBL" id="BOOR01000005">
    <property type="protein sequence ID" value="GII52285.1"/>
    <property type="molecule type" value="Genomic_DNA"/>
</dbReference>
<proteinExistence type="predicted"/>
<feature type="compositionally biased region" description="Basic and acidic residues" evidence="1">
    <location>
        <begin position="20"/>
        <end position="29"/>
    </location>
</feature>
<name>A0A8J3UX54_9ACTN</name>
<sequence>MWHWRPCVFPAIRRAITAEGQERRPEAGMRDPQAVQGLTGLNDAASSPRHPANRQKRISRK</sequence>
<dbReference type="AlphaFoldDB" id="A0A8J3UX54"/>
<keyword evidence="3" id="KW-1185">Reference proteome</keyword>
<evidence type="ECO:0000256" key="1">
    <source>
        <dbReference type="SAM" id="MobiDB-lite"/>
    </source>
</evidence>